<gene>
    <name evidence="2" type="ORF">NHX12_010150</name>
</gene>
<dbReference type="AlphaFoldDB" id="A0A9Q0DIK1"/>
<evidence type="ECO:0000313" key="2">
    <source>
        <dbReference type="EMBL" id="KAJ3589305.1"/>
    </source>
</evidence>
<dbReference type="Proteomes" id="UP001148018">
    <property type="component" value="Unassembled WGS sequence"/>
</dbReference>
<name>A0A9Q0DIK1_9TELE</name>
<organism evidence="2 3">
    <name type="scientific">Muraenolepis orangiensis</name>
    <name type="common">Patagonian moray cod</name>
    <dbReference type="NCBI Taxonomy" id="630683"/>
    <lineage>
        <taxon>Eukaryota</taxon>
        <taxon>Metazoa</taxon>
        <taxon>Chordata</taxon>
        <taxon>Craniata</taxon>
        <taxon>Vertebrata</taxon>
        <taxon>Euteleostomi</taxon>
        <taxon>Actinopterygii</taxon>
        <taxon>Neopterygii</taxon>
        <taxon>Teleostei</taxon>
        <taxon>Neoteleostei</taxon>
        <taxon>Acanthomorphata</taxon>
        <taxon>Zeiogadaria</taxon>
        <taxon>Gadariae</taxon>
        <taxon>Gadiformes</taxon>
        <taxon>Muraenolepidoidei</taxon>
        <taxon>Muraenolepididae</taxon>
        <taxon>Muraenolepis</taxon>
    </lineage>
</organism>
<evidence type="ECO:0000313" key="3">
    <source>
        <dbReference type="Proteomes" id="UP001148018"/>
    </source>
</evidence>
<dbReference type="EMBL" id="JANIIK010000115">
    <property type="protein sequence ID" value="KAJ3589305.1"/>
    <property type="molecule type" value="Genomic_DNA"/>
</dbReference>
<evidence type="ECO:0000256" key="1">
    <source>
        <dbReference type="SAM" id="MobiDB-lite"/>
    </source>
</evidence>
<comment type="caution">
    <text evidence="2">The sequence shown here is derived from an EMBL/GenBank/DDBJ whole genome shotgun (WGS) entry which is preliminary data.</text>
</comment>
<protein>
    <submittedName>
        <fullName evidence="2">Uncharacterized protein</fullName>
    </submittedName>
</protein>
<reference evidence="2" key="1">
    <citation type="submission" date="2022-07" db="EMBL/GenBank/DDBJ databases">
        <title>Chromosome-level genome of Muraenolepis orangiensis.</title>
        <authorList>
            <person name="Kim J."/>
        </authorList>
    </citation>
    <scope>NUCLEOTIDE SEQUENCE</scope>
    <source>
        <strain evidence="2">KU_S4_2022</strain>
        <tissue evidence="2">Muscle</tissue>
    </source>
</reference>
<accession>A0A9Q0DIK1</accession>
<proteinExistence type="predicted"/>
<keyword evidence="3" id="KW-1185">Reference proteome</keyword>
<sequence length="149" mass="16262">MAQRKATLHPPSPHRLPPGGAYHRAITRGREVVERLEVVEGGGGAPGGGGGRWWSAWRWWREVVERGRLAAVRGSSVPAPPGWRYTCDSVGSFSSVSLLGFPLCPPIQYLLHLPTPHHHHHPRDGLLLHLQRLLMGGPEAGATARLHAL</sequence>
<feature type="region of interest" description="Disordered" evidence="1">
    <location>
        <begin position="1"/>
        <end position="20"/>
    </location>
</feature>